<protein>
    <submittedName>
        <fullName evidence="1">Flagellar protein FlaG</fullName>
    </submittedName>
</protein>
<sequence>MDINLNVMQAAVATAQASTAGTTVTQQAVTSELSARKKADNDSRDPSLDEAIGSLQAYVAANQRNLEFSVDEGTGETVVKVIATQTGEVVRQMPSEVALKLAQSLKDGDSLLFNDWA</sequence>
<dbReference type="Proteomes" id="UP000805841">
    <property type="component" value="Unassembled WGS sequence"/>
</dbReference>
<dbReference type="RefSeq" id="WP_190419171.1">
    <property type="nucleotide sequence ID" value="NZ_JAAOCA010000008.1"/>
</dbReference>
<dbReference type="PANTHER" id="PTHR37166">
    <property type="entry name" value="PROTEIN FLAG"/>
    <property type="match status" value="1"/>
</dbReference>
<proteinExistence type="predicted"/>
<dbReference type="SUPFAM" id="SSF160214">
    <property type="entry name" value="FlaG-like"/>
    <property type="match status" value="1"/>
</dbReference>
<dbReference type="EMBL" id="JAAOCA010000008">
    <property type="protein sequence ID" value="MBD1598639.1"/>
    <property type="molecule type" value="Genomic_DNA"/>
</dbReference>
<evidence type="ECO:0000313" key="1">
    <source>
        <dbReference type="EMBL" id="MBD1598639.1"/>
    </source>
</evidence>
<accession>A0ABR7YZJ1</accession>
<keyword evidence="1" id="KW-0969">Cilium</keyword>
<comment type="caution">
    <text evidence="1">The sequence shown here is derived from an EMBL/GenBank/DDBJ whole genome shotgun (WGS) entry which is preliminary data.</text>
</comment>
<keyword evidence="1" id="KW-0966">Cell projection</keyword>
<dbReference type="Pfam" id="PF03646">
    <property type="entry name" value="FlaG"/>
    <property type="match status" value="1"/>
</dbReference>
<keyword evidence="2" id="KW-1185">Reference proteome</keyword>
<dbReference type="InterPro" id="IPR005186">
    <property type="entry name" value="FlaG"/>
</dbReference>
<keyword evidence="1" id="KW-0282">Flagellum</keyword>
<organism evidence="1 2">
    <name type="scientific">Pseudomonas typographi</name>
    <dbReference type="NCBI Taxonomy" id="2715964"/>
    <lineage>
        <taxon>Bacteria</taxon>
        <taxon>Pseudomonadati</taxon>
        <taxon>Pseudomonadota</taxon>
        <taxon>Gammaproteobacteria</taxon>
        <taxon>Pseudomonadales</taxon>
        <taxon>Pseudomonadaceae</taxon>
        <taxon>Pseudomonas</taxon>
    </lineage>
</organism>
<name>A0ABR7YZJ1_9PSED</name>
<reference evidence="1 2" key="1">
    <citation type="journal article" date="2020" name="Insects">
        <title>Bacteria Belonging to Pseudomonas typographi sp. nov. from the Bark Beetle Ips typographus Have Genomic Potential to Aid in the Host Ecology.</title>
        <authorList>
            <person name="Peral-Aranega E."/>
            <person name="Saati-Santamaria Z."/>
            <person name="Kolarik M."/>
            <person name="Rivas R."/>
            <person name="Garcia-Fraile P."/>
        </authorList>
    </citation>
    <scope>NUCLEOTIDE SEQUENCE [LARGE SCALE GENOMIC DNA]</scope>
    <source>
        <strain evidence="1 2">CA3A</strain>
    </source>
</reference>
<dbReference type="Gene3D" id="3.30.160.170">
    <property type="entry name" value="FlaG-like"/>
    <property type="match status" value="1"/>
</dbReference>
<dbReference type="PANTHER" id="PTHR37166:SF1">
    <property type="entry name" value="PROTEIN FLAG"/>
    <property type="match status" value="1"/>
</dbReference>
<evidence type="ECO:0000313" key="2">
    <source>
        <dbReference type="Proteomes" id="UP000805841"/>
    </source>
</evidence>
<dbReference type="InterPro" id="IPR035924">
    <property type="entry name" value="FlaG-like_sf"/>
</dbReference>
<gene>
    <name evidence="1" type="ORF">HAQ05_07970</name>
</gene>